<dbReference type="GO" id="GO:0004386">
    <property type="term" value="F:helicase activity"/>
    <property type="evidence" value="ECO:0007669"/>
    <property type="project" value="UniProtKB-KW"/>
</dbReference>
<proteinExistence type="predicted"/>
<sequence length="337" mass="38832">MPVSDIMTNLAVSTITKTLTKQIIIKLMKITQFRKNEDTIALSVMDLDILVNKIKTEIKSRPVSTFREHLRYTLSDERCMFANKLPQIIPAAEFRKVNGQKQMKNYNGIVELTIGPLSNKSEIALVKQKACEQPQTRCVFMGSSGKTVKIWTTFTRPDNSLPKTREEAELFHAHAYRLAVKCYQPQIPFDILPKEPTLEQYSRLSHDPDIIYRPNSVQFYLSQPSSMPEETTFREAVQAEKSPLTRAVPGYDAENAFLMLFEAAFRKAYADLREAGLELSEDTWHPLVVQLAKNCFASGLPQEEVVRRTVFHFYMYRQEELIRQMIGNIYTECKGFR</sequence>
<dbReference type="Proteomes" id="UP000019380">
    <property type="component" value="Unassembled WGS sequence"/>
</dbReference>
<dbReference type="PANTHER" id="PTHR34985">
    <property type="entry name" value="SLR0554 PROTEIN"/>
    <property type="match status" value="1"/>
</dbReference>
<evidence type="ECO:0000313" key="3">
    <source>
        <dbReference type="Proteomes" id="UP000019380"/>
    </source>
</evidence>
<comment type="caution">
    <text evidence="2">The sequence shown here is derived from an EMBL/GenBank/DDBJ whole genome shotgun (WGS) entry which is preliminary data.</text>
</comment>
<keyword evidence="2" id="KW-0547">Nucleotide-binding</keyword>
<name>D4VNL9_9BACE</name>
<accession>D4VNL9</accession>
<reference evidence="2 3" key="1">
    <citation type="submission" date="2013-12" db="EMBL/GenBank/DDBJ databases">
        <title>Improved hybrid genome assemblies of Bacteroides xylanisolvens SD CC 1b and Bacteroides xylanisolvens SD CC 2a using Illumina and 454 Sequencing.</title>
        <authorList>
            <person name="Ramaraj T."/>
            <person name="Sundararajan A."/>
            <person name="Mudge J."/>
            <person name="Schilkey F.D."/>
            <person name="Delvecchio V."/>
            <person name="Donlon M."/>
            <person name="Ziemer C."/>
        </authorList>
    </citation>
    <scope>NUCLEOTIDE SEQUENCE [LARGE SCALE GENOMIC DNA]</scope>
</reference>
<protein>
    <submittedName>
        <fullName evidence="2">Helicase</fullName>
    </submittedName>
</protein>
<dbReference type="InterPro" id="IPR014907">
    <property type="entry name" value="BT4734-like_N"/>
</dbReference>
<dbReference type="PANTHER" id="PTHR34985:SF1">
    <property type="entry name" value="SLR0554 PROTEIN"/>
    <property type="match status" value="1"/>
</dbReference>
<keyword evidence="2" id="KW-0067">ATP-binding</keyword>
<evidence type="ECO:0000313" key="2">
    <source>
        <dbReference type="EMBL" id="CDM05386.1"/>
    </source>
</evidence>
<evidence type="ECO:0000259" key="1">
    <source>
        <dbReference type="Pfam" id="PF08800"/>
    </source>
</evidence>
<keyword evidence="2" id="KW-0347">Helicase</keyword>
<dbReference type="Pfam" id="PF08800">
    <property type="entry name" value="BT4734-like_N"/>
    <property type="match status" value="1"/>
</dbReference>
<gene>
    <name evidence="2" type="ORF">BN890_29750</name>
</gene>
<keyword evidence="2" id="KW-0378">Hydrolase</keyword>
<dbReference type="EMBL" id="CBXG010000034">
    <property type="protein sequence ID" value="CDM05386.1"/>
    <property type="molecule type" value="Genomic_DNA"/>
</dbReference>
<feature type="domain" description="BT4734-like N-terminal" evidence="1">
    <location>
        <begin position="80"/>
        <end position="212"/>
    </location>
</feature>
<dbReference type="AlphaFoldDB" id="D4VNL9"/>
<organism evidence="2 3">
    <name type="scientific">Bacteroides xylanisolvens SD CC 1b</name>
    <dbReference type="NCBI Taxonomy" id="702447"/>
    <lineage>
        <taxon>Bacteria</taxon>
        <taxon>Pseudomonadati</taxon>
        <taxon>Bacteroidota</taxon>
        <taxon>Bacteroidia</taxon>
        <taxon>Bacteroidales</taxon>
        <taxon>Bacteroidaceae</taxon>
        <taxon>Bacteroides</taxon>
    </lineage>
</organism>